<dbReference type="AlphaFoldDB" id="A0A5J9TZU7"/>
<evidence type="ECO:0000313" key="1">
    <source>
        <dbReference type="EMBL" id="TVU16909.1"/>
    </source>
</evidence>
<dbReference type="Proteomes" id="UP000324897">
    <property type="component" value="Chromosome 7"/>
</dbReference>
<gene>
    <name evidence="1" type="ORF">EJB05_32912</name>
</gene>
<accession>A0A5J9TZU7</accession>
<comment type="caution">
    <text evidence="1">The sequence shown here is derived from an EMBL/GenBank/DDBJ whole genome shotgun (WGS) entry which is preliminary data.</text>
</comment>
<protein>
    <submittedName>
        <fullName evidence="1">Uncharacterized protein</fullName>
    </submittedName>
</protein>
<reference evidence="1 2" key="1">
    <citation type="journal article" date="2019" name="Sci. Rep.">
        <title>A high-quality genome of Eragrostis curvula grass provides insights into Poaceae evolution and supports new strategies to enhance forage quality.</title>
        <authorList>
            <person name="Carballo J."/>
            <person name="Santos B.A.C.M."/>
            <person name="Zappacosta D."/>
            <person name="Garbus I."/>
            <person name="Selva J.P."/>
            <person name="Gallo C.A."/>
            <person name="Diaz A."/>
            <person name="Albertini E."/>
            <person name="Caccamo M."/>
            <person name="Echenique V."/>
        </authorList>
    </citation>
    <scope>NUCLEOTIDE SEQUENCE [LARGE SCALE GENOMIC DNA]</scope>
    <source>
        <strain evidence="2">cv. Victoria</strain>
        <tissue evidence="1">Leaf</tissue>
    </source>
</reference>
<keyword evidence="2" id="KW-1185">Reference proteome</keyword>
<dbReference type="EMBL" id="RWGY01000029">
    <property type="protein sequence ID" value="TVU16909.1"/>
    <property type="molecule type" value="Genomic_DNA"/>
</dbReference>
<proteinExistence type="predicted"/>
<dbReference type="Gramene" id="TVU16909">
    <property type="protein sequence ID" value="TVU16909"/>
    <property type="gene ID" value="EJB05_32912"/>
</dbReference>
<name>A0A5J9TZU7_9POAL</name>
<organism evidence="1 2">
    <name type="scientific">Eragrostis curvula</name>
    <name type="common">weeping love grass</name>
    <dbReference type="NCBI Taxonomy" id="38414"/>
    <lineage>
        <taxon>Eukaryota</taxon>
        <taxon>Viridiplantae</taxon>
        <taxon>Streptophyta</taxon>
        <taxon>Embryophyta</taxon>
        <taxon>Tracheophyta</taxon>
        <taxon>Spermatophyta</taxon>
        <taxon>Magnoliopsida</taxon>
        <taxon>Liliopsida</taxon>
        <taxon>Poales</taxon>
        <taxon>Poaceae</taxon>
        <taxon>PACMAD clade</taxon>
        <taxon>Chloridoideae</taxon>
        <taxon>Eragrostideae</taxon>
        <taxon>Eragrostidinae</taxon>
        <taxon>Eragrostis</taxon>
    </lineage>
</organism>
<sequence>MAARLLNSCRPAWPNRRAALHAKAEQLPRVRMSPVGLQTQARDGSGVEFGNRARLILALVTRVLLHLLCVIGADASNRHDGCNCWVRATCSLHRRPVVVACEINEWLEDGAHGSLTAHRHELLSCSCTRRSGDKDGAFLEIEGKTAIVDVFLKHAQMME</sequence>
<evidence type="ECO:0000313" key="2">
    <source>
        <dbReference type="Proteomes" id="UP000324897"/>
    </source>
</evidence>